<evidence type="ECO:0000256" key="1">
    <source>
        <dbReference type="ARBA" id="ARBA00023015"/>
    </source>
</evidence>
<name>A0A3P3DL38_9RHOB</name>
<comment type="caution">
    <text evidence="6">The sequence shown here is derived from an EMBL/GenBank/DDBJ whole genome shotgun (WGS) entry which is preliminary data.</text>
</comment>
<dbReference type="PRINTS" id="PR00455">
    <property type="entry name" value="HTHTETR"/>
</dbReference>
<dbReference type="InterPro" id="IPR036271">
    <property type="entry name" value="Tet_transcr_reg_TetR-rel_C_sf"/>
</dbReference>
<keyword evidence="1" id="KW-0805">Transcription regulation</keyword>
<feature type="DNA-binding region" description="H-T-H motif" evidence="4">
    <location>
        <begin position="32"/>
        <end position="51"/>
    </location>
</feature>
<dbReference type="RefSeq" id="WP_124965093.1">
    <property type="nucleotide sequence ID" value="NZ_RRAZ01000014.1"/>
</dbReference>
<evidence type="ECO:0000256" key="4">
    <source>
        <dbReference type="PROSITE-ProRule" id="PRU00335"/>
    </source>
</evidence>
<evidence type="ECO:0000313" key="6">
    <source>
        <dbReference type="EMBL" id="RRH74322.1"/>
    </source>
</evidence>
<dbReference type="InterPro" id="IPR001647">
    <property type="entry name" value="HTH_TetR"/>
</dbReference>
<gene>
    <name evidence="6" type="ORF">EG244_11270</name>
</gene>
<keyword evidence="7" id="KW-1185">Reference proteome</keyword>
<proteinExistence type="predicted"/>
<keyword evidence="2 4" id="KW-0238">DNA-binding</keyword>
<dbReference type="PROSITE" id="PS01081">
    <property type="entry name" value="HTH_TETR_1"/>
    <property type="match status" value="1"/>
</dbReference>
<dbReference type="GO" id="GO:0000976">
    <property type="term" value="F:transcription cis-regulatory region binding"/>
    <property type="evidence" value="ECO:0007669"/>
    <property type="project" value="TreeGrafter"/>
</dbReference>
<keyword evidence="3" id="KW-0804">Transcription</keyword>
<accession>A0A3P3DL38</accession>
<dbReference type="Pfam" id="PF00440">
    <property type="entry name" value="TetR_N"/>
    <property type="match status" value="1"/>
</dbReference>
<dbReference type="GO" id="GO:0003700">
    <property type="term" value="F:DNA-binding transcription factor activity"/>
    <property type="evidence" value="ECO:0007669"/>
    <property type="project" value="TreeGrafter"/>
</dbReference>
<dbReference type="SUPFAM" id="SSF48498">
    <property type="entry name" value="Tetracyclin repressor-like, C-terminal domain"/>
    <property type="match status" value="1"/>
</dbReference>
<dbReference type="Proteomes" id="UP000282125">
    <property type="component" value="Unassembled WGS sequence"/>
</dbReference>
<evidence type="ECO:0000256" key="3">
    <source>
        <dbReference type="ARBA" id="ARBA00023163"/>
    </source>
</evidence>
<dbReference type="EMBL" id="RRAZ01000014">
    <property type="protein sequence ID" value="RRH74322.1"/>
    <property type="molecule type" value="Genomic_DNA"/>
</dbReference>
<reference evidence="6 7" key="1">
    <citation type="submission" date="2018-11" db="EMBL/GenBank/DDBJ databases">
        <title>Gemmobacter sp. nov., YIM 102744-1 draft genome.</title>
        <authorList>
            <person name="Li G."/>
            <person name="Jiang Y."/>
        </authorList>
    </citation>
    <scope>NUCLEOTIDE SEQUENCE [LARGE SCALE GENOMIC DNA]</scope>
    <source>
        <strain evidence="6 7">YIM 102744-1</strain>
    </source>
</reference>
<evidence type="ECO:0000256" key="2">
    <source>
        <dbReference type="ARBA" id="ARBA00023125"/>
    </source>
</evidence>
<dbReference type="PROSITE" id="PS50977">
    <property type="entry name" value="HTH_TETR_2"/>
    <property type="match status" value="1"/>
</dbReference>
<dbReference type="SUPFAM" id="SSF46689">
    <property type="entry name" value="Homeodomain-like"/>
    <property type="match status" value="1"/>
</dbReference>
<dbReference type="InterPro" id="IPR009057">
    <property type="entry name" value="Homeodomain-like_sf"/>
</dbReference>
<feature type="domain" description="HTH tetR-type" evidence="5">
    <location>
        <begin position="9"/>
        <end position="69"/>
    </location>
</feature>
<protein>
    <submittedName>
        <fullName evidence="6">TetR family transcriptional regulator</fullName>
    </submittedName>
</protein>
<dbReference type="InterPro" id="IPR023772">
    <property type="entry name" value="DNA-bd_HTH_TetR-type_CS"/>
</dbReference>
<sequence>MRRTKEEAEKTRADILDAAEQLFANKGVQATSLDQVARAAGVTRGAVYWHFRDKRDLLAALRDRYRPPEVDIMEAALDTRPEDVFEVILAQTRPCLATFAGEESRQRMFTILEQSPPDSGPGPNTEGFGLMVRLMTRAQENGHLAGDLTPVEAALSLVALFRGLMAEWMASDRAFDLPETGTRLIARHMRSLRSIPH</sequence>
<organism evidence="6 7">
    <name type="scientific">Falsigemmobacter faecalis</name>
    <dbReference type="NCBI Taxonomy" id="2488730"/>
    <lineage>
        <taxon>Bacteria</taxon>
        <taxon>Pseudomonadati</taxon>
        <taxon>Pseudomonadota</taxon>
        <taxon>Alphaproteobacteria</taxon>
        <taxon>Rhodobacterales</taxon>
        <taxon>Paracoccaceae</taxon>
        <taxon>Falsigemmobacter</taxon>
    </lineage>
</organism>
<dbReference type="InterPro" id="IPR050109">
    <property type="entry name" value="HTH-type_TetR-like_transc_reg"/>
</dbReference>
<dbReference type="Gene3D" id="1.10.357.10">
    <property type="entry name" value="Tetracycline Repressor, domain 2"/>
    <property type="match status" value="1"/>
</dbReference>
<dbReference type="OrthoDB" id="3218408at2"/>
<dbReference type="PANTHER" id="PTHR30055">
    <property type="entry name" value="HTH-TYPE TRANSCRIPTIONAL REGULATOR RUTR"/>
    <property type="match status" value="1"/>
</dbReference>
<dbReference type="PANTHER" id="PTHR30055:SF240">
    <property type="entry name" value="HTH-TYPE TRANSCRIPTIONAL REGULATOR ACRR"/>
    <property type="match status" value="1"/>
</dbReference>
<dbReference type="AlphaFoldDB" id="A0A3P3DL38"/>
<evidence type="ECO:0000313" key="7">
    <source>
        <dbReference type="Proteomes" id="UP000282125"/>
    </source>
</evidence>
<evidence type="ECO:0000259" key="5">
    <source>
        <dbReference type="PROSITE" id="PS50977"/>
    </source>
</evidence>